<feature type="compositionally biased region" description="Polar residues" evidence="1">
    <location>
        <begin position="37"/>
        <end position="63"/>
    </location>
</feature>
<gene>
    <name evidence="2" type="ORF">D9619_008784</name>
</gene>
<comment type="caution">
    <text evidence="2">The sequence shown here is derived from an EMBL/GenBank/DDBJ whole genome shotgun (WGS) entry which is preliminary data.</text>
</comment>
<evidence type="ECO:0000313" key="2">
    <source>
        <dbReference type="EMBL" id="KAF5319161.1"/>
    </source>
</evidence>
<organism evidence="2 3">
    <name type="scientific">Psilocybe cf. subviscida</name>
    <dbReference type="NCBI Taxonomy" id="2480587"/>
    <lineage>
        <taxon>Eukaryota</taxon>
        <taxon>Fungi</taxon>
        <taxon>Dikarya</taxon>
        <taxon>Basidiomycota</taxon>
        <taxon>Agaricomycotina</taxon>
        <taxon>Agaricomycetes</taxon>
        <taxon>Agaricomycetidae</taxon>
        <taxon>Agaricales</taxon>
        <taxon>Agaricineae</taxon>
        <taxon>Strophariaceae</taxon>
        <taxon>Psilocybe</taxon>
    </lineage>
</organism>
<feature type="region of interest" description="Disordered" evidence="1">
    <location>
        <begin position="82"/>
        <end position="106"/>
    </location>
</feature>
<protein>
    <submittedName>
        <fullName evidence="2">Uncharacterized protein</fullName>
    </submittedName>
</protein>
<accession>A0A8H5B9H8</accession>
<dbReference type="Proteomes" id="UP000567179">
    <property type="component" value="Unassembled WGS sequence"/>
</dbReference>
<dbReference type="AlphaFoldDB" id="A0A8H5B9H8"/>
<keyword evidence="3" id="KW-1185">Reference proteome</keyword>
<evidence type="ECO:0000256" key="1">
    <source>
        <dbReference type="SAM" id="MobiDB-lite"/>
    </source>
</evidence>
<proteinExistence type="predicted"/>
<reference evidence="2 3" key="1">
    <citation type="journal article" date="2020" name="ISME J.">
        <title>Uncovering the hidden diversity of litter-decomposition mechanisms in mushroom-forming fungi.</title>
        <authorList>
            <person name="Floudas D."/>
            <person name="Bentzer J."/>
            <person name="Ahren D."/>
            <person name="Johansson T."/>
            <person name="Persson P."/>
            <person name="Tunlid A."/>
        </authorList>
    </citation>
    <scope>NUCLEOTIDE SEQUENCE [LARGE SCALE GENOMIC DNA]</scope>
    <source>
        <strain evidence="2 3">CBS 101986</strain>
    </source>
</reference>
<name>A0A8H5B9H8_9AGAR</name>
<sequence length="422" mass="46739">MGPISPWRETCDIPLSQRPPPSRRQRDQSPPSPGVAQPTSVPDSDSSTAPSMPANTQSPMHHTVQDATLSAAPFDMPVLHSAGRDAPVSSGFPIKSESQGQWYPRPDPRMPLAILYERNHADLGSVEEAQAVSAANRGGKEVVDVACMTSELDELQHRDVECQTEPQDEMLPEWLDKTVVERELREGRDERLKEYVMRFRHSVAAAWFDHGRVFFPPKRFVPGSLLGKRGHFEAEDVPASIKPGQSGRAEFARATKLKAKEKIKSWYQDGAALDSQTDSQAWLDGVFVTNREWIDSIPSTPTCSHVLRTASKHLTSPPSTPSRTSSTMASTSSPFVVWGTEPGVDASPLRFTTQLSQLRVVCGTARESPQDLSFADLDALLEYQTKLNALLTEDLVVTHAKLFAMEDKLKAYSIYYGFHIDQ</sequence>
<dbReference type="EMBL" id="JAACJJ010000029">
    <property type="protein sequence ID" value="KAF5319161.1"/>
    <property type="molecule type" value="Genomic_DNA"/>
</dbReference>
<evidence type="ECO:0000313" key="3">
    <source>
        <dbReference type="Proteomes" id="UP000567179"/>
    </source>
</evidence>
<feature type="region of interest" description="Disordered" evidence="1">
    <location>
        <begin position="1"/>
        <end position="63"/>
    </location>
</feature>